<evidence type="ECO:0000313" key="2">
    <source>
        <dbReference type="Proteomes" id="UP001143856"/>
    </source>
</evidence>
<reference evidence="1" key="1">
    <citation type="submission" date="2022-10" db="EMBL/GenBank/DDBJ databases">
        <title>Genome Sequence of Xylaria curta.</title>
        <authorList>
            <person name="Buettner E."/>
        </authorList>
    </citation>
    <scope>NUCLEOTIDE SEQUENCE</scope>
    <source>
        <strain evidence="1">Babe10</strain>
    </source>
</reference>
<name>A0ACC1PD26_9PEZI</name>
<gene>
    <name evidence="1" type="ORF">NUW58_g2969</name>
</gene>
<sequence length="475" mass="51327">MHVRQLLIGAGLFGLSLSQPACGGNWASLVEKSLSPKTSIQCDGDNQRWSDYAAPKAGAVVIVGDENDVAKIIVAASKTNTSFLIQSGGNGWANTFKLDSRGIIIDISSLKAITFNAKKTQVTFQAGVTNKDLIDAAWNNNARVSASTCNCVSVLGATLGGGLSRTQGVYGLNVDNLISLNIVDPNGIRKTVTRQNNPELWWALTGAGANFGVITSATYKSQPLPQAQNTAWTGLLLFNESKLEEVITAIDKLTLAPDMQLDIYFTANPATGQPSVLVLPFYLGSAEVGRQKFASILNVGPIADNTEVIPYNTWNTAGDPFCTPGGRKPSYTTGVKKMDPVAWRNTWNEYIAFFNENPEANLTTILTECYSTAKTAKSVKNDGSSSYPFRDIKCHAITIPWYTSPSIDCSAVKFGQNVRKHLSASAGTKSPSSYINFAHGDEPLSQIYGSSLSTLKKLKQKYDPKKRLNQWFPLS</sequence>
<accession>A0ACC1PD26</accession>
<protein>
    <submittedName>
        <fullName evidence="1">Uncharacterized protein</fullName>
    </submittedName>
</protein>
<comment type="caution">
    <text evidence="1">The sequence shown here is derived from an EMBL/GenBank/DDBJ whole genome shotgun (WGS) entry which is preliminary data.</text>
</comment>
<keyword evidence="2" id="KW-1185">Reference proteome</keyword>
<evidence type="ECO:0000313" key="1">
    <source>
        <dbReference type="EMBL" id="KAJ2990403.1"/>
    </source>
</evidence>
<organism evidence="1 2">
    <name type="scientific">Xylaria curta</name>
    <dbReference type="NCBI Taxonomy" id="42375"/>
    <lineage>
        <taxon>Eukaryota</taxon>
        <taxon>Fungi</taxon>
        <taxon>Dikarya</taxon>
        <taxon>Ascomycota</taxon>
        <taxon>Pezizomycotina</taxon>
        <taxon>Sordariomycetes</taxon>
        <taxon>Xylariomycetidae</taxon>
        <taxon>Xylariales</taxon>
        <taxon>Xylariaceae</taxon>
        <taxon>Xylaria</taxon>
    </lineage>
</organism>
<dbReference type="Proteomes" id="UP001143856">
    <property type="component" value="Unassembled WGS sequence"/>
</dbReference>
<proteinExistence type="predicted"/>
<dbReference type="EMBL" id="JAPDGR010000422">
    <property type="protein sequence ID" value="KAJ2990403.1"/>
    <property type="molecule type" value="Genomic_DNA"/>
</dbReference>